<protein>
    <submittedName>
        <fullName evidence="4">Histone-fold, protein strawberry notch, strawberry notch, helicase C</fullName>
    </submittedName>
    <submittedName>
        <fullName evidence="5">Putative histone-fold protein</fullName>
    </submittedName>
</protein>
<dbReference type="SUPFAM" id="SSF47113">
    <property type="entry name" value="Histone-fold"/>
    <property type="match status" value="1"/>
</dbReference>
<dbReference type="Proteomes" id="UP000215914">
    <property type="component" value="Chromosome 16"/>
</dbReference>
<dbReference type="GO" id="GO:0042393">
    <property type="term" value="F:histone binding"/>
    <property type="evidence" value="ECO:0000318"/>
    <property type="project" value="GO_Central"/>
</dbReference>
<reference evidence="4" key="3">
    <citation type="submission" date="2020-06" db="EMBL/GenBank/DDBJ databases">
        <title>Helianthus annuus Genome sequencing and assembly Release 2.</title>
        <authorList>
            <person name="Gouzy J."/>
            <person name="Langlade N."/>
            <person name="Munos S."/>
        </authorList>
    </citation>
    <scope>NUCLEOTIDE SEQUENCE</scope>
    <source>
        <tissue evidence="4">Leaves</tissue>
    </source>
</reference>
<organism evidence="5 6">
    <name type="scientific">Helianthus annuus</name>
    <name type="common">Common sunflower</name>
    <dbReference type="NCBI Taxonomy" id="4232"/>
    <lineage>
        <taxon>Eukaryota</taxon>
        <taxon>Viridiplantae</taxon>
        <taxon>Streptophyta</taxon>
        <taxon>Embryophyta</taxon>
        <taxon>Tracheophyta</taxon>
        <taxon>Spermatophyta</taxon>
        <taxon>Magnoliopsida</taxon>
        <taxon>eudicotyledons</taxon>
        <taxon>Gunneridae</taxon>
        <taxon>Pentapetalae</taxon>
        <taxon>asterids</taxon>
        <taxon>campanulids</taxon>
        <taxon>Asterales</taxon>
        <taxon>Asteraceae</taxon>
        <taxon>Asteroideae</taxon>
        <taxon>Heliantheae alliance</taxon>
        <taxon>Heliantheae</taxon>
        <taxon>Helianthus</taxon>
    </lineage>
</organism>
<dbReference type="InterPro" id="IPR009072">
    <property type="entry name" value="Histone-fold"/>
</dbReference>
<dbReference type="PANTHER" id="PTHR12706">
    <property type="entry name" value="STRAWBERRY NOTCH-RELATED"/>
    <property type="match status" value="1"/>
</dbReference>
<dbReference type="GO" id="GO:0031490">
    <property type="term" value="F:chromatin DNA binding"/>
    <property type="evidence" value="ECO:0000318"/>
    <property type="project" value="GO_Central"/>
</dbReference>
<name>A0A251RX11_HELAN</name>
<accession>A0A251RX11</accession>
<dbReference type="AlphaFoldDB" id="A0A251RX11"/>
<dbReference type="Pfam" id="PF13871">
    <property type="entry name" value="Helicase_C_4"/>
    <property type="match status" value="1"/>
</dbReference>
<evidence type="ECO:0000313" key="5">
    <source>
        <dbReference type="EMBL" id="OTF90987.1"/>
    </source>
</evidence>
<dbReference type="Gene3D" id="1.10.20.10">
    <property type="entry name" value="Histone, subunit A"/>
    <property type="match status" value="1"/>
</dbReference>
<dbReference type="Gramene" id="mRNA:HanXRQr2_Chr16g0732901">
    <property type="protein sequence ID" value="mRNA:HanXRQr2_Chr16g0732901"/>
    <property type="gene ID" value="HanXRQr2_Chr16g0732901"/>
</dbReference>
<dbReference type="SUPFAM" id="SSF52540">
    <property type="entry name" value="P-loop containing nucleoside triphosphate hydrolases"/>
    <property type="match status" value="1"/>
</dbReference>
<dbReference type="InterPro" id="IPR027417">
    <property type="entry name" value="P-loop_NTPase"/>
</dbReference>
<proteinExistence type="inferred from homology"/>
<evidence type="ECO:0000259" key="3">
    <source>
        <dbReference type="Pfam" id="PF13871"/>
    </source>
</evidence>
<evidence type="ECO:0000313" key="4">
    <source>
        <dbReference type="EMBL" id="KAF5758750.1"/>
    </source>
</evidence>
<dbReference type="InParanoid" id="A0A251RX11"/>
<feature type="region of interest" description="Disordered" evidence="2">
    <location>
        <begin position="83"/>
        <end position="111"/>
    </location>
</feature>
<feature type="domain" description="Strawberry notch helicase C" evidence="3">
    <location>
        <begin position="160"/>
        <end position="450"/>
    </location>
</feature>
<dbReference type="PANTHER" id="PTHR12706:SF13">
    <property type="entry name" value="PROTEIN FORGETTER 1"/>
    <property type="match status" value="1"/>
</dbReference>
<gene>
    <name evidence="5" type="ORF">HannXRQ_Chr16g0505691</name>
    <name evidence="4" type="ORF">HanXRQr2_Chr16g0732901</name>
</gene>
<dbReference type="InterPro" id="IPR026741">
    <property type="entry name" value="SNO"/>
</dbReference>
<keyword evidence="4" id="KW-0547">Nucleotide-binding</keyword>
<dbReference type="InterPro" id="IPR026937">
    <property type="entry name" value="SBNO_Helicase_C_dom"/>
</dbReference>
<dbReference type="STRING" id="4232.A0A251RX11"/>
<dbReference type="EMBL" id="MNCJ02000331">
    <property type="protein sequence ID" value="KAF5758750.1"/>
    <property type="molecule type" value="Genomic_DNA"/>
</dbReference>
<dbReference type="GO" id="GO:0046982">
    <property type="term" value="F:protein heterodimerization activity"/>
    <property type="evidence" value="ECO:0007669"/>
    <property type="project" value="InterPro"/>
</dbReference>
<keyword evidence="4" id="KW-0067">ATP-binding</keyword>
<sequence length="493" mass="55250">MMIGSSSSDGKMVIKLKIPKLSDEAVTEDEESSVILGYTDQDLVSTDFVGDNSIAEDVFKALEEIEFPEFIAPLRASLEEFKQKNAKRKSDSSKAKEAKNSKTGEEPVTENRWRTENHTKTVMKMGSQLLMKSDCLLYETAVEHKSKLLDTIRTFDLPNNPLDELIDQLGGPDNVAEITGRRGMLVRASNGKGVTYQFRNTKDVTTEMVNMHEKRLFMDGKKLVAIISEAGSAGVSLQADRRALNQKRRVHVTLELPWSADRAIQQFGRTHRSNQTCAPEYRLLFTNLGGERRFASVVAKRLASLGALTQGDRRAGPSLSAFNYDSLYGKHALYKMYSGIMEQDSFPVVPPNCSFENPHTIQDFIETAKAALVSIGIIRDTVVDENGKVSRKLRGRIADPDWNDVGRFLNRLLGLPPEIQNRLFELFVSIFDHLLNKARLEGYLDTGIVDFKANTIELQGTPKIVHTDHMSGSSTVLYTFVMDQGITWEMTTR</sequence>
<dbReference type="OMA" id="HEASGIY"/>
<keyword evidence="4" id="KW-0378">Hydrolase</keyword>
<dbReference type="EMBL" id="CM007905">
    <property type="protein sequence ID" value="OTF90987.1"/>
    <property type="molecule type" value="Genomic_DNA"/>
</dbReference>
<comment type="similarity">
    <text evidence="1">Belongs to the SBNO family.</text>
</comment>
<dbReference type="GO" id="GO:0006355">
    <property type="term" value="P:regulation of DNA-templated transcription"/>
    <property type="evidence" value="ECO:0000318"/>
    <property type="project" value="GO_Central"/>
</dbReference>
<evidence type="ECO:0000313" key="6">
    <source>
        <dbReference type="Proteomes" id="UP000215914"/>
    </source>
</evidence>
<reference evidence="5" key="2">
    <citation type="submission" date="2017-02" db="EMBL/GenBank/DDBJ databases">
        <title>Sunflower complete genome.</title>
        <authorList>
            <person name="Langlade N."/>
            <person name="Munos S."/>
        </authorList>
    </citation>
    <scope>NUCLEOTIDE SEQUENCE [LARGE SCALE GENOMIC DNA]</scope>
    <source>
        <tissue evidence="5">Leaves</tissue>
    </source>
</reference>
<dbReference type="GO" id="GO:0004386">
    <property type="term" value="F:helicase activity"/>
    <property type="evidence" value="ECO:0007669"/>
    <property type="project" value="UniProtKB-KW"/>
</dbReference>
<evidence type="ECO:0000256" key="2">
    <source>
        <dbReference type="SAM" id="MobiDB-lite"/>
    </source>
</evidence>
<keyword evidence="6" id="KW-1185">Reference proteome</keyword>
<reference evidence="4 6" key="1">
    <citation type="journal article" date="2017" name="Nature">
        <title>The sunflower genome provides insights into oil metabolism, flowering and Asterid evolution.</title>
        <authorList>
            <person name="Badouin H."/>
            <person name="Gouzy J."/>
            <person name="Grassa C.J."/>
            <person name="Murat F."/>
            <person name="Staton S.E."/>
            <person name="Cottret L."/>
            <person name="Lelandais-Briere C."/>
            <person name="Owens G.L."/>
            <person name="Carrere S."/>
            <person name="Mayjonade B."/>
            <person name="Legrand L."/>
            <person name="Gill N."/>
            <person name="Kane N.C."/>
            <person name="Bowers J.E."/>
            <person name="Hubner S."/>
            <person name="Bellec A."/>
            <person name="Berard A."/>
            <person name="Berges H."/>
            <person name="Blanchet N."/>
            <person name="Boniface M.C."/>
            <person name="Brunel D."/>
            <person name="Catrice O."/>
            <person name="Chaidir N."/>
            <person name="Claudel C."/>
            <person name="Donnadieu C."/>
            <person name="Faraut T."/>
            <person name="Fievet G."/>
            <person name="Helmstetter N."/>
            <person name="King M."/>
            <person name="Knapp S.J."/>
            <person name="Lai Z."/>
            <person name="Le Paslier M.C."/>
            <person name="Lippi Y."/>
            <person name="Lorenzon L."/>
            <person name="Mandel J.R."/>
            <person name="Marage G."/>
            <person name="Marchand G."/>
            <person name="Marquand E."/>
            <person name="Bret-Mestries E."/>
            <person name="Morien E."/>
            <person name="Nambeesan S."/>
            <person name="Nguyen T."/>
            <person name="Pegot-Espagnet P."/>
            <person name="Pouilly N."/>
            <person name="Raftis F."/>
            <person name="Sallet E."/>
            <person name="Schiex T."/>
            <person name="Thomas J."/>
            <person name="Vandecasteele C."/>
            <person name="Vares D."/>
            <person name="Vear F."/>
            <person name="Vautrin S."/>
            <person name="Crespi M."/>
            <person name="Mangin B."/>
            <person name="Burke J.M."/>
            <person name="Salse J."/>
            <person name="Munos S."/>
            <person name="Vincourt P."/>
            <person name="Rieseberg L.H."/>
            <person name="Langlade N.B."/>
        </authorList>
    </citation>
    <scope>NUCLEOTIDE SEQUENCE [LARGE SCALE GENOMIC DNA]</scope>
    <source>
        <strain evidence="6">cv. SF193</strain>
        <tissue evidence="4">Leaves</tissue>
    </source>
</reference>
<evidence type="ECO:0000256" key="1">
    <source>
        <dbReference type="ARBA" id="ARBA00006992"/>
    </source>
</evidence>
<keyword evidence="4" id="KW-0347">Helicase</keyword>
<dbReference type="GO" id="GO:0005634">
    <property type="term" value="C:nucleus"/>
    <property type="evidence" value="ECO:0000318"/>
    <property type="project" value="GO_Central"/>
</dbReference>